<dbReference type="PANTHER" id="PTHR32196">
    <property type="entry name" value="ABC TRANSPORTER PERMEASE PROTEIN YPHD-RELATED-RELATED"/>
    <property type="match status" value="1"/>
</dbReference>
<keyword evidence="3" id="KW-1003">Cell membrane</keyword>
<feature type="transmembrane region" description="Helical" evidence="10">
    <location>
        <begin position="228"/>
        <end position="252"/>
    </location>
</feature>
<dbReference type="eggNOG" id="COG1172">
    <property type="taxonomic scope" value="Bacteria"/>
</dbReference>
<evidence type="ECO:0000256" key="5">
    <source>
        <dbReference type="ARBA" id="ARBA00022692"/>
    </source>
</evidence>
<keyword evidence="12" id="KW-1185">Reference proteome</keyword>
<keyword evidence="7 10" id="KW-0472">Membrane</keyword>
<keyword evidence="5 10" id="KW-0812">Transmembrane</keyword>
<evidence type="ECO:0000256" key="2">
    <source>
        <dbReference type="ARBA" id="ARBA00022448"/>
    </source>
</evidence>
<dbReference type="InterPro" id="IPR001851">
    <property type="entry name" value="ABC_transp_permease"/>
</dbReference>
<proteinExistence type="predicted"/>
<keyword evidence="2" id="KW-0813">Transport</keyword>
<dbReference type="EMBL" id="CP002299">
    <property type="protein sequence ID" value="ADP81912.1"/>
    <property type="molecule type" value="Genomic_DNA"/>
</dbReference>
<feature type="transmembrane region" description="Helical" evidence="10">
    <location>
        <begin position="104"/>
        <end position="125"/>
    </location>
</feature>
<evidence type="ECO:0000256" key="6">
    <source>
        <dbReference type="ARBA" id="ARBA00022989"/>
    </source>
</evidence>
<organism evidence="11 12">
    <name type="scientific">Pseudofrankia inefficax (strain DSM 45817 / CECT 9037 / DDB 130130 / EuI1c)</name>
    <name type="common">Frankia inefficax</name>
    <dbReference type="NCBI Taxonomy" id="298654"/>
    <lineage>
        <taxon>Bacteria</taxon>
        <taxon>Bacillati</taxon>
        <taxon>Actinomycetota</taxon>
        <taxon>Actinomycetes</taxon>
        <taxon>Frankiales</taxon>
        <taxon>Frankiaceae</taxon>
        <taxon>Pseudofrankia</taxon>
    </lineage>
</organism>
<comment type="subcellular location">
    <subcellularLocation>
        <location evidence="1">Cell membrane</location>
        <topology evidence="1">Multi-pass membrane protein</topology>
    </subcellularLocation>
</comment>
<dbReference type="Pfam" id="PF02653">
    <property type="entry name" value="BPD_transp_2"/>
    <property type="match status" value="1"/>
</dbReference>
<protein>
    <recommendedName>
        <fullName evidence="8">Autoinducer 2 import system permease protein LsrD</fullName>
    </recommendedName>
</protein>
<dbReference type="InParanoid" id="E3J5G8"/>
<accession>E3J5G8</accession>
<dbReference type="OrthoDB" id="7947581at2"/>
<feature type="transmembrane region" description="Helical" evidence="10">
    <location>
        <begin position="264"/>
        <end position="282"/>
    </location>
</feature>
<dbReference type="AlphaFoldDB" id="E3J5G8"/>
<evidence type="ECO:0000256" key="8">
    <source>
        <dbReference type="ARBA" id="ARBA00039381"/>
    </source>
</evidence>
<evidence type="ECO:0000256" key="4">
    <source>
        <dbReference type="ARBA" id="ARBA00022519"/>
    </source>
</evidence>
<dbReference type="STRING" id="298654.FraEuI1c_3906"/>
<reference evidence="11 12" key="1">
    <citation type="submission" date="2010-10" db="EMBL/GenBank/DDBJ databases">
        <title>Complete sequence of Frankia sp. EuI1c.</title>
        <authorList>
            <consortium name="US DOE Joint Genome Institute"/>
            <person name="Lucas S."/>
            <person name="Copeland A."/>
            <person name="Lapidus A."/>
            <person name="Cheng J.-F."/>
            <person name="Bruce D."/>
            <person name="Goodwin L."/>
            <person name="Pitluck S."/>
            <person name="Chertkov O."/>
            <person name="Detter J.C."/>
            <person name="Han C."/>
            <person name="Tapia R."/>
            <person name="Land M."/>
            <person name="Hauser L."/>
            <person name="Jeffries C."/>
            <person name="Kyrpides N."/>
            <person name="Ivanova N."/>
            <person name="Mikhailova N."/>
            <person name="Beauchemin N."/>
            <person name="Sen A."/>
            <person name="Sur S.A."/>
            <person name="Gtari M."/>
            <person name="Wall L."/>
            <person name="Tisa L."/>
            <person name="Woyke T."/>
        </authorList>
    </citation>
    <scope>NUCLEOTIDE SEQUENCE [LARGE SCALE GENOMIC DNA]</scope>
    <source>
        <strain evidence="12">DSM 45817 / CECT 9037 / EuI1c</strain>
    </source>
</reference>
<feature type="transmembrane region" description="Helical" evidence="10">
    <location>
        <begin position="186"/>
        <end position="207"/>
    </location>
</feature>
<evidence type="ECO:0000256" key="3">
    <source>
        <dbReference type="ARBA" id="ARBA00022475"/>
    </source>
</evidence>
<sequence length="346" mass="35518">MTSDIAIRPEATPTRPAGDNGSRPLWRGALRWESALVVLLIGVFAMGTAHSSSFLNGSNFFFIGTNEGEVAIMALPLLLIIMTGNIDLSVASMLGLAGTVTGDLFHAGLSIWLAMAIALLVGALGGALNGFLIAVVGLPSIAVTIGTLTLFRGIAEIVLAPRIITGFPISLTKIGVVPIPGTEISYSAAIFLGLAIITGVVLHATPLGRRIVAIGTQPEAARFSGVRVNQITFGLYVLSGLVCALAGILFTLKNSSASYDAGTGLELDVVAVVLFGGVSIFGGKGTVLGVALSAVTFGALLQALTQMGVQPEVQKIVVGLLLLASVVVPNLSRIAGRLVSRTRPRA</sequence>
<dbReference type="KEGG" id="fri:FraEuI1c_3906"/>
<feature type="transmembrane region" description="Helical" evidence="10">
    <location>
        <begin position="32"/>
        <end position="50"/>
    </location>
</feature>
<dbReference type="CDD" id="cd06579">
    <property type="entry name" value="TM_PBP1_transp_AraH_like"/>
    <property type="match status" value="1"/>
</dbReference>
<evidence type="ECO:0000256" key="1">
    <source>
        <dbReference type="ARBA" id="ARBA00004651"/>
    </source>
</evidence>
<dbReference type="Proteomes" id="UP000002484">
    <property type="component" value="Chromosome"/>
</dbReference>
<evidence type="ECO:0000256" key="9">
    <source>
        <dbReference type="SAM" id="MobiDB-lite"/>
    </source>
</evidence>
<gene>
    <name evidence="11" type="ordered locus">FraEuI1c_3906</name>
</gene>
<name>E3J5G8_PSEI1</name>
<feature type="transmembrane region" description="Helical" evidence="10">
    <location>
        <begin position="131"/>
        <end position="151"/>
    </location>
</feature>
<evidence type="ECO:0000313" key="11">
    <source>
        <dbReference type="EMBL" id="ADP81912.1"/>
    </source>
</evidence>
<keyword evidence="6 10" id="KW-1133">Transmembrane helix</keyword>
<feature type="transmembrane region" description="Helical" evidence="10">
    <location>
        <begin position="316"/>
        <end position="336"/>
    </location>
</feature>
<feature type="transmembrane region" description="Helical" evidence="10">
    <location>
        <begin position="163"/>
        <end position="180"/>
    </location>
</feature>
<dbReference type="GO" id="GO:0022857">
    <property type="term" value="F:transmembrane transporter activity"/>
    <property type="evidence" value="ECO:0007669"/>
    <property type="project" value="InterPro"/>
</dbReference>
<dbReference type="PANTHER" id="PTHR32196:SF71">
    <property type="entry name" value="AUTOINDUCER 2 IMPORT SYSTEM PERMEASE PROTEIN LSRD"/>
    <property type="match status" value="1"/>
</dbReference>
<feature type="region of interest" description="Disordered" evidence="9">
    <location>
        <begin position="1"/>
        <end position="22"/>
    </location>
</feature>
<dbReference type="HOGENOM" id="CLU_028880_0_0_11"/>
<keyword evidence="4" id="KW-0997">Cell inner membrane</keyword>
<feature type="transmembrane region" description="Helical" evidence="10">
    <location>
        <begin position="287"/>
        <end position="304"/>
    </location>
</feature>
<evidence type="ECO:0000256" key="7">
    <source>
        <dbReference type="ARBA" id="ARBA00023136"/>
    </source>
</evidence>
<evidence type="ECO:0000313" key="12">
    <source>
        <dbReference type="Proteomes" id="UP000002484"/>
    </source>
</evidence>
<dbReference type="GO" id="GO:0005886">
    <property type="term" value="C:plasma membrane"/>
    <property type="evidence" value="ECO:0007669"/>
    <property type="project" value="UniProtKB-SubCell"/>
</dbReference>
<feature type="transmembrane region" description="Helical" evidence="10">
    <location>
        <begin position="70"/>
        <end position="97"/>
    </location>
</feature>
<dbReference type="RefSeq" id="WP_013425030.1">
    <property type="nucleotide sequence ID" value="NC_014666.1"/>
</dbReference>
<evidence type="ECO:0000256" key="10">
    <source>
        <dbReference type="SAM" id="Phobius"/>
    </source>
</evidence>